<dbReference type="OrthoDB" id="3745645at2"/>
<keyword evidence="1" id="KW-0812">Transmembrane</keyword>
<dbReference type="GO" id="GO:0005548">
    <property type="term" value="F:phospholipid transporter activity"/>
    <property type="evidence" value="ECO:0007669"/>
    <property type="project" value="TreeGrafter"/>
</dbReference>
<evidence type="ECO:0000313" key="3">
    <source>
        <dbReference type="Proteomes" id="UP000307087"/>
    </source>
</evidence>
<dbReference type="InterPro" id="IPR030802">
    <property type="entry name" value="Permease_MalE"/>
</dbReference>
<dbReference type="Pfam" id="PF02405">
    <property type="entry name" value="MlaE"/>
    <property type="match status" value="1"/>
</dbReference>
<comment type="caution">
    <text evidence="2">The sequence shown here is derived from an EMBL/GenBank/DDBJ whole genome shotgun (WGS) entry which is preliminary data.</text>
</comment>
<name>A0A4S8NSH0_9ACTN</name>
<reference evidence="2 3" key="1">
    <citation type="journal article" date="2009" name="Int. J. Syst. Evol. Microbiol.">
        <title>Nocardioides caeni sp. nov., isolated from wastewater.</title>
        <authorList>
            <person name="Yoon J.H."/>
            <person name="Kang S.J."/>
            <person name="Park S."/>
            <person name="Kim W."/>
            <person name="Oh T.K."/>
        </authorList>
    </citation>
    <scope>NUCLEOTIDE SEQUENCE [LARGE SCALE GENOMIC DNA]</scope>
    <source>
        <strain evidence="2 3">DSM 23134</strain>
    </source>
</reference>
<keyword evidence="1" id="KW-1133">Transmembrane helix</keyword>
<dbReference type="EMBL" id="STGW01000001">
    <property type="protein sequence ID" value="THV18234.1"/>
    <property type="molecule type" value="Genomic_DNA"/>
</dbReference>
<evidence type="ECO:0000256" key="1">
    <source>
        <dbReference type="SAM" id="Phobius"/>
    </source>
</evidence>
<keyword evidence="3" id="KW-1185">Reference proteome</keyword>
<evidence type="ECO:0000313" key="2">
    <source>
        <dbReference type="EMBL" id="THV18234.1"/>
    </source>
</evidence>
<feature type="transmembrane region" description="Helical" evidence="1">
    <location>
        <begin position="24"/>
        <end position="43"/>
    </location>
</feature>
<dbReference type="Proteomes" id="UP000307087">
    <property type="component" value="Unassembled WGS sequence"/>
</dbReference>
<protein>
    <submittedName>
        <fullName evidence="2">ABC transporter permease</fullName>
    </submittedName>
</protein>
<feature type="transmembrane region" description="Helical" evidence="1">
    <location>
        <begin position="91"/>
        <end position="111"/>
    </location>
</feature>
<organism evidence="2 3">
    <name type="scientific">Nocardioides caeni</name>
    <dbReference type="NCBI Taxonomy" id="574700"/>
    <lineage>
        <taxon>Bacteria</taxon>
        <taxon>Bacillati</taxon>
        <taxon>Actinomycetota</taxon>
        <taxon>Actinomycetes</taxon>
        <taxon>Propionibacteriales</taxon>
        <taxon>Nocardioidaceae</taxon>
        <taxon>Nocardioides</taxon>
    </lineage>
</organism>
<feature type="transmembrane region" description="Helical" evidence="1">
    <location>
        <begin position="55"/>
        <end position="79"/>
    </location>
</feature>
<keyword evidence="1" id="KW-0472">Membrane</keyword>
<accession>A0A4S8NSH0</accession>
<feature type="transmembrane region" description="Helical" evidence="1">
    <location>
        <begin position="257"/>
        <end position="276"/>
    </location>
</feature>
<dbReference type="GO" id="GO:0043190">
    <property type="term" value="C:ATP-binding cassette (ABC) transporter complex"/>
    <property type="evidence" value="ECO:0007669"/>
    <property type="project" value="InterPro"/>
</dbReference>
<dbReference type="PANTHER" id="PTHR30188">
    <property type="entry name" value="ABC TRANSPORTER PERMEASE PROTEIN-RELATED"/>
    <property type="match status" value="1"/>
</dbReference>
<sequence length="284" mass="29745">MSHPVSAVSSAPAAIVDKAVVKPWAGVGLQLVLAWRAVAGIPIAVTRYRGEIARILADVTLGSGIFLVGGGVVGVVLLLSTLTGTEVGLEGYQGLDVIGLAPLTGFISGYANTRELAPMVAALGFAARIGCGYTSRIGAMRISEEIDALEAMAIRPIPYMISTRLIASWIIVLPLFLIGLVGTYIATDFMVTTFYGQSAGTYDHYFRTFVAPIDVFYSAIKVVVLTTVVTLIHCYYGFTASGGPEGVGRATGSAIRASIISLTIVDIILTLILWGADAQVQISG</sequence>
<dbReference type="AlphaFoldDB" id="A0A4S8NSH0"/>
<feature type="transmembrane region" description="Helical" evidence="1">
    <location>
        <begin position="215"/>
        <end position="236"/>
    </location>
</feature>
<gene>
    <name evidence="2" type="ORF">E9934_00880</name>
</gene>
<feature type="transmembrane region" description="Helical" evidence="1">
    <location>
        <begin position="165"/>
        <end position="186"/>
    </location>
</feature>
<proteinExistence type="predicted"/>
<dbReference type="PANTHER" id="PTHR30188:SF13">
    <property type="entry name" value="CONSERVED HYPOTHETICAL INTEGRAL MEMBRANE PROTEIN YRBE3B"/>
    <property type="match status" value="1"/>
</dbReference>